<protein>
    <submittedName>
        <fullName evidence="2">Uncharacterized protein</fullName>
    </submittedName>
</protein>
<sequence length="144" mass="15803">MSLTIDDRLRDIADAARRSAPDGWQRIVVHAEALADEVEIGLTVTLGDGSTTKKVRPESGLGATVGELRREMYDPGRGGWYLADFTVVGVDVTTTFDYDTCPFGGLIDDDEPDSEADADPEDLLRDHEMYPRPADRLPAWHPAS</sequence>
<reference evidence="3" key="1">
    <citation type="submission" date="2016-10" db="EMBL/GenBank/DDBJ databases">
        <authorList>
            <person name="Varghese N."/>
            <person name="Submissions S."/>
        </authorList>
    </citation>
    <scope>NUCLEOTIDE SEQUENCE [LARGE SCALE GENOMIC DNA]</scope>
    <source>
        <strain evidence="3">DSM 45079</strain>
    </source>
</reference>
<organism evidence="2 3">
    <name type="scientific">Jiangella alkaliphila</name>
    <dbReference type="NCBI Taxonomy" id="419479"/>
    <lineage>
        <taxon>Bacteria</taxon>
        <taxon>Bacillati</taxon>
        <taxon>Actinomycetota</taxon>
        <taxon>Actinomycetes</taxon>
        <taxon>Jiangellales</taxon>
        <taxon>Jiangellaceae</taxon>
        <taxon>Jiangella</taxon>
    </lineage>
</organism>
<feature type="region of interest" description="Disordered" evidence="1">
    <location>
        <begin position="104"/>
        <end position="144"/>
    </location>
</feature>
<dbReference type="OrthoDB" id="6957847at2"/>
<keyword evidence="3" id="KW-1185">Reference proteome</keyword>
<gene>
    <name evidence="2" type="ORF">SAMN04488563_5455</name>
</gene>
<dbReference type="InterPro" id="IPR036170">
    <property type="entry name" value="YezG-like_sf"/>
</dbReference>
<dbReference type="Proteomes" id="UP000182977">
    <property type="component" value="Chromosome I"/>
</dbReference>
<dbReference type="AlphaFoldDB" id="A0A1H2L817"/>
<proteinExistence type="predicted"/>
<dbReference type="STRING" id="419479.SAMN04488563_5455"/>
<evidence type="ECO:0000313" key="3">
    <source>
        <dbReference type="Proteomes" id="UP000182977"/>
    </source>
</evidence>
<feature type="compositionally biased region" description="Basic and acidic residues" evidence="1">
    <location>
        <begin position="122"/>
        <end position="135"/>
    </location>
</feature>
<evidence type="ECO:0000256" key="1">
    <source>
        <dbReference type="SAM" id="MobiDB-lite"/>
    </source>
</evidence>
<evidence type="ECO:0000313" key="2">
    <source>
        <dbReference type="EMBL" id="SDU77200.1"/>
    </source>
</evidence>
<name>A0A1H2L817_9ACTN</name>
<dbReference type="SUPFAM" id="SSF160424">
    <property type="entry name" value="BH3703-like"/>
    <property type="match status" value="1"/>
</dbReference>
<dbReference type="EMBL" id="LT629791">
    <property type="protein sequence ID" value="SDU77200.1"/>
    <property type="molecule type" value="Genomic_DNA"/>
</dbReference>
<feature type="compositionally biased region" description="Acidic residues" evidence="1">
    <location>
        <begin position="107"/>
        <end position="121"/>
    </location>
</feature>
<dbReference type="RefSeq" id="WP_052763104.1">
    <property type="nucleotide sequence ID" value="NZ_LBMC01000061.1"/>
</dbReference>
<accession>A0A1H2L817</accession>